<keyword evidence="2" id="KW-1185">Reference proteome</keyword>
<evidence type="ECO:0000313" key="1">
    <source>
        <dbReference type="EnsemblPlants" id="AET1Gv20717400.1"/>
    </source>
</evidence>
<dbReference type="EnsemblPlants" id="AET1Gv20717400.1">
    <property type="protein sequence ID" value="AET1Gv20717400.1"/>
    <property type="gene ID" value="AET1Gv20717400"/>
</dbReference>
<sequence>MAEADTLDGFTGKLGGMVARFAGLRSTLDDATMVKKLLDSVPDRLYAVVAGIEPFCDVSTMAFKKALGRLKAFDERLRRRGQAGGERADGQLMYTATQWRARERQ</sequence>
<dbReference type="AlphaFoldDB" id="A0A452ZCR7"/>
<organism evidence="1 2">
    <name type="scientific">Aegilops tauschii subsp. strangulata</name>
    <name type="common">Goatgrass</name>
    <dbReference type="NCBI Taxonomy" id="200361"/>
    <lineage>
        <taxon>Eukaryota</taxon>
        <taxon>Viridiplantae</taxon>
        <taxon>Streptophyta</taxon>
        <taxon>Embryophyta</taxon>
        <taxon>Tracheophyta</taxon>
        <taxon>Spermatophyta</taxon>
        <taxon>Magnoliopsida</taxon>
        <taxon>Liliopsida</taxon>
        <taxon>Poales</taxon>
        <taxon>Poaceae</taxon>
        <taxon>BOP clade</taxon>
        <taxon>Pooideae</taxon>
        <taxon>Triticodae</taxon>
        <taxon>Triticeae</taxon>
        <taxon>Triticinae</taxon>
        <taxon>Aegilops</taxon>
    </lineage>
</organism>
<reference evidence="1" key="3">
    <citation type="journal article" date="2017" name="Nature">
        <title>Genome sequence of the progenitor of the wheat D genome Aegilops tauschii.</title>
        <authorList>
            <person name="Luo M.C."/>
            <person name="Gu Y.Q."/>
            <person name="Puiu D."/>
            <person name="Wang H."/>
            <person name="Twardziok S.O."/>
            <person name="Deal K.R."/>
            <person name="Huo N."/>
            <person name="Zhu T."/>
            <person name="Wang L."/>
            <person name="Wang Y."/>
            <person name="McGuire P.E."/>
            <person name="Liu S."/>
            <person name="Long H."/>
            <person name="Ramasamy R.K."/>
            <person name="Rodriguez J.C."/>
            <person name="Van S.L."/>
            <person name="Yuan L."/>
            <person name="Wang Z."/>
            <person name="Xia Z."/>
            <person name="Xiao L."/>
            <person name="Anderson O.D."/>
            <person name="Ouyang S."/>
            <person name="Liang Y."/>
            <person name="Zimin A.V."/>
            <person name="Pertea G."/>
            <person name="Qi P."/>
            <person name="Bennetzen J.L."/>
            <person name="Dai X."/>
            <person name="Dawson M.W."/>
            <person name="Muller H.G."/>
            <person name="Kugler K."/>
            <person name="Rivarola-Duarte L."/>
            <person name="Spannagl M."/>
            <person name="Mayer K.F.X."/>
            <person name="Lu F.H."/>
            <person name="Bevan M.W."/>
            <person name="Leroy P."/>
            <person name="Li P."/>
            <person name="You F.M."/>
            <person name="Sun Q."/>
            <person name="Liu Z."/>
            <person name="Lyons E."/>
            <person name="Wicker T."/>
            <person name="Salzberg S.L."/>
            <person name="Devos K.M."/>
            <person name="Dvorak J."/>
        </authorList>
    </citation>
    <scope>NUCLEOTIDE SEQUENCE [LARGE SCALE GENOMIC DNA]</scope>
    <source>
        <strain evidence="1">cv. AL8/78</strain>
    </source>
</reference>
<reference evidence="2" key="2">
    <citation type="journal article" date="2017" name="Nat. Plants">
        <title>The Aegilops tauschii genome reveals multiple impacts of transposons.</title>
        <authorList>
            <person name="Zhao G."/>
            <person name="Zou C."/>
            <person name="Li K."/>
            <person name="Wang K."/>
            <person name="Li T."/>
            <person name="Gao L."/>
            <person name="Zhang X."/>
            <person name="Wang H."/>
            <person name="Yang Z."/>
            <person name="Liu X."/>
            <person name="Jiang W."/>
            <person name="Mao L."/>
            <person name="Kong X."/>
            <person name="Jiao Y."/>
            <person name="Jia J."/>
        </authorList>
    </citation>
    <scope>NUCLEOTIDE SEQUENCE [LARGE SCALE GENOMIC DNA]</scope>
    <source>
        <strain evidence="2">cv. AL8/78</strain>
    </source>
</reference>
<evidence type="ECO:0000313" key="2">
    <source>
        <dbReference type="Proteomes" id="UP000015105"/>
    </source>
</evidence>
<dbReference type="STRING" id="200361.A0A452ZCR7"/>
<dbReference type="Gramene" id="AET1Gv20717400.1">
    <property type="protein sequence ID" value="AET1Gv20717400.1"/>
    <property type="gene ID" value="AET1Gv20717400"/>
</dbReference>
<dbReference type="Proteomes" id="UP000015105">
    <property type="component" value="Chromosome 1D"/>
</dbReference>
<reference evidence="1" key="4">
    <citation type="submission" date="2019-03" db="UniProtKB">
        <authorList>
            <consortium name="EnsemblPlants"/>
        </authorList>
    </citation>
    <scope>IDENTIFICATION</scope>
</reference>
<accession>A0A452ZCR7</accession>
<proteinExistence type="predicted"/>
<name>A0A452ZCR7_AEGTS</name>
<reference evidence="1" key="5">
    <citation type="journal article" date="2021" name="G3 (Bethesda)">
        <title>Aegilops tauschii genome assembly Aet v5.0 features greater sequence contiguity and improved annotation.</title>
        <authorList>
            <person name="Wang L."/>
            <person name="Zhu T."/>
            <person name="Rodriguez J.C."/>
            <person name="Deal K.R."/>
            <person name="Dubcovsky J."/>
            <person name="McGuire P.E."/>
            <person name="Lux T."/>
            <person name="Spannagl M."/>
            <person name="Mayer K.F.X."/>
            <person name="Baldrich P."/>
            <person name="Meyers B.C."/>
            <person name="Huo N."/>
            <person name="Gu Y.Q."/>
            <person name="Zhou H."/>
            <person name="Devos K.M."/>
            <person name="Bennetzen J.L."/>
            <person name="Unver T."/>
            <person name="Budak H."/>
            <person name="Gulick P.J."/>
            <person name="Galiba G."/>
            <person name="Kalapos B."/>
            <person name="Nelson D.R."/>
            <person name="Li P."/>
            <person name="You F.M."/>
            <person name="Luo M.C."/>
            <person name="Dvorak J."/>
        </authorList>
    </citation>
    <scope>NUCLEOTIDE SEQUENCE [LARGE SCALE GENOMIC DNA]</scope>
    <source>
        <strain evidence="1">cv. AL8/78</strain>
    </source>
</reference>
<protein>
    <submittedName>
        <fullName evidence="1">Uncharacterized protein</fullName>
    </submittedName>
</protein>
<reference evidence="2" key="1">
    <citation type="journal article" date="2014" name="Science">
        <title>Ancient hybridizations among the ancestral genomes of bread wheat.</title>
        <authorList>
            <consortium name="International Wheat Genome Sequencing Consortium,"/>
            <person name="Marcussen T."/>
            <person name="Sandve S.R."/>
            <person name="Heier L."/>
            <person name="Spannagl M."/>
            <person name="Pfeifer M."/>
            <person name="Jakobsen K.S."/>
            <person name="Wulff B.B."/>
            <person name="Steuernagel B."/>
            <person name="Mayer K.F."/>
            <person name="Olsen O.A."/>
        </authorList>
    </citation>
    <scope>NUCLEOTIDE SEQUENCE [LARGE SCALE GENOMIC DNA]</scope>
    <source>
        <strain evidence="2">cv. AL8/78</strain>
    </source>
</reference>